<evidence type="ECO:0000256" key="7">
    <source>
        <dbReference type="ARBA" id="ARBA00022824"/>
    </source>
</evidence>
<dbReference type="VEuPathDB" id="AmoebaDB:FDP41_007971"/>
<evidence type="ECO:0000256" key="10">
    <source>
        <dbReference type="ARBA" id="ARBA00023180"/>
    </source>
</evidence>
<comment type="similarity">
    <text evidence="2">Belongs to the EMC1 family.</text>
</comment>
<evidence type="ECO:0000259" key="12">
    <source>
        <dbReference type="Pfam" id="PF07774"/>
    </source>
</evidence>
<comment type="subunit">
    <text evidence="3">Component of the ER membrane protein complex (EMC).</text>
</comment>
<comment type="caution">
    <text evidence="14">The sequence shown here is derived from an EMBL/GenBank/DDBJ whole genome shotgun (WGS) entry which is preliminary data.</text>
</comment>
<evidence type="ECO:0000313" key="14">
    <source>
        <dbReference type="EMBL" id="KAF0984056.1"/>
    </source>
</evidence>
<feature type="transmembrane region" description="Helical" evidence="11">
    <location>
        <begin position="949"/>
        <end position="969"/>
    </location>
</feature>
<evidence type="ECO:0000259" key="13">
    <source>
        <dbReference type="Pfam" id="PF25293"/>
    </source>
</evidence>
<dbReference type="Pfam" id="PF25293">
    <property type="entry name" value="Beta-prop_EMC1_N"/>
    <property type="match status" value="1"/>
</dbReference>
<evidence type="ECO:0000256" key="5">
    <source>
        <dbReference type="ARBA" id="ARBA00022692"/>
    </source>
</evidence>
<feature type="domain" description="ER membrane protein complex subunit 1 C-terminal" evidence="12">
    <location>
        <begin position="755"/>
        <end position="978"/>
    </location>
</feature>
<dbReference type="OrthoDB" id="28092at2759"/>
<evidence type="ECO:0000256" key="6">
    <source>
        <dbReference type="ARBA" id="ARBA00022729"/>
    </source>
</evidence>
<keyword evidence="9 11" id="KW-0472">Membrane</keyword>
<keyword evidence="7" id="KW-0256">Endoplasmic reticulum</keyword>
<gene>
    <name evidence="14" type="ORF">FDP41_007971</name>
</gene>
<evidence type="ECO:0000256" key="8">
    <source>
        <dbReference type="ARBA" id="ARBA00022989"/>
    </source>
</evidence>
<keyword evidence="6" id="KW-0732">Signal</keyword>
<evidence type="ECO:0000256" key="1">
    <source>
        <dbReference type="ARBA" id="ARBA00004115"/>
    </source>
</evidence>
<comment type="subcellular location">
    <subcellularLocation>
        <location evidence="1">Endoplasmic reticulum membrane</location>
        <topology evidence="1">Single-pass type I membrane protein</topology>
    </subcellularLocation>
</comment>
<keyword evidence="15" id="KW-1185">Reference proteome</keyword>
<evidence type="ECO:0000256" key="4">
    <source>
        <dbReference type="ARBA" id="ARBA00020824"/>
    </source>
</evidence>
<evidence type="ECO:0000256" key="11">
    <source>
        <dbReference type="SAM" id="Phobius"/>
    </source>
</evidence>
<evidence type="ECO:0000256" key="9">
    <source>
        <dbReference type="ARBA" id="ARBA00023136"/>
    </source>
</evidence>
<feature type="domain" description="EMC1 first beta-propeller" evidence="13">
    <location>
        <begin position="59"/>
        <end position="416"/>
    </location>
</feature>
<dbReference type="EMBL" id="VFQX01000004">
    <property type="protein sequence ID" value="KAF0984056.1"/>
    <property type="molecule type" value="Genomic_DNA"/>
</dbReference>
<accession>A0A6A5C8G8</accession>
<dbReference type="GO" id="GO:0072546">
    <property type="term" value="C:EMC complex"/>
    <property type="evidence" value="ECO:0007669"/>
    <property type="project" value="InterPro"/>
</dbReference>
<sequence length="980" mass="110067">MNPSFFIIMTTHNVAPMTMRRSSGKLLGVFSMMLFSLLLFVIAATTMRSNVVEAILQSEANTYDWMKENIGRVMMVESGFSNKALIVVASNMGVLAGLNVRTGELLWRRVFNEDESIENIYSAGFDKIVSLSINPVSNKRYIKLWSALDGSLIFDRVSESNFNDALTTSGLLVVSTGNSLSSKDLKNGAEKWKITSKDESVFAKLFYAGQQLNVVQIGSADSSKKPVVIQSINVENGALTTQKTFQVDIDDISQLSLVANNEKVCFKTSSKLSCLVLSTGNINEETISKEQARSKLILDQNKFYFEDEFGVKTTKEGQQYITSPVLQLGGSSYFATVDSQDTDSAHVSVKKSSGETVSQFKLELSRSNHGKIQRIFLQLFMNQEANNQLIYRFIVVCEDESMIGYKENQKVWTREEALASVDDIKFVEFPVHHTLKPESSAPSFVNRLRLQLEQLSEIVQKVSSYVNQLIGKNNSEVTKVEDESLKFVQDRLGFQKLLLVKTKIGKLFGLHSSDGHIVWSLFVPPIVEKEIDTKDFKHHLFITKEQVLKDDVKIRSEATIFIVGKTKSVALVLDALNGKQLTKSLLGFSFNNVVLIPTTTEGRIHPLLLIDDELNVKIFPETSDTIKVVKSFPLSIHFHTRNIKEGKLYGYAWNVNETKASQTWSISLGTSIASFASPPSLLNQHIYTGIIVTASGNVMYKYLNSGMFAVATIEKESPSAEYPVLRVYIIDGATGEILYQIHHEDASGPVNMVMDENTLLYHYTNARQMRYELTSLELFNNGTEFQKKDFLSILMEKFSTSKESGVFSSFGYSKPTVRKNSYIFPYGIKSIGITKTTIGVTNKQYIVSMTNDQIYLLDKKMVDARRPRNPALAPDEIAEGLLPYNPYVPYVSLNVANYNKPVHRIRLIQTSPSVLESTTLMLSSGLDVFFTRLSPSKKFDILNEDFNHAMLILSTLSLLVLVFVARWLVNKKDLQLKWSM</sequence>
<dbReference type="InterPro" id="IPR026895">
    <property type="entry name" value="EMC1"/>
</dbReference>
<dbReference type="InterPro" id="IPR011047">
    <property type="entry name" value="Quinoprotein_ADH-like_sf"/>
</dbReference>
<dbReference type="VEuPathDB" id="AmoebaDB:NfTy_004520"/>
<keyword evidence="5 11" id="KW-0812">Transmembrane</keyword>
<dbReference type="AlphaFoldDB" id="A0A6A5C8G8"/>
<dbReference type="VEuPathDB" id="AmoebaDB:NF0037230"/>
<dbReference type="SUPFAM" id="SSF50998">
    <property type="entry name" value="Quinoprotein alcohol dehydrogenase-like"/>
    <property type="match status" value="1"/>
</dbReference>
<dbReference type="InterPro" id="IPR058545">
    <property type="entry name" value="Beta-prop_EMC1_1st"/>
</dbReference>
<dbReference type="PANTHER" id="PTHR21573:SF0">
    <property type="entry name" value="ER MEMBRANE PROTEIN COMPLEX SUBUNIT 1"/>
    <property type="match status" value="1"/>
</dbReference>
<keyword evidence="8 11" id="KW-1133">Transmembrane helix</keyword>
<name>A0A6A5C8G8_NAEFO</name>
<dbReference type="Pfam" id="PF07774">
    <property type="entry name" value="EMC1_C"/>
    <property type="match status" value="1"/>
</dbReference>
<keyword evidence="10" id="KW-0325">Glycoprotein</keyword>
<dbReference type="OMA" id="WSIMPLN"/>
<evidence type="ECO:0000256" key="3">
    <source>
        <dbReference type="ARBA" id="ARBA00011276"/>
    </source>
</evidence>
<dbReference type="GO" id="GO:0034975">
    <property type="term" value="P:protein folding in endoplasmic reticulum"/>
    <property type="evidence" value="ECO:0007669"/>
    <property type="project" value="TreeGrafter"/>
</dbReference>
<dbReference type="InterPro" id="IPR015943">
    <property type="entry name" value="WD40/YVTN_repeat-like_dom_sf"/>
</dbReference>
<dbReference type="InterPro" id="IPR011678">
    <property type="entry name" value="EMC1_C"/>
</dbReference>
<evidence type="ECO:0000256" key="2">
    <source>
        <dbReference type="ARBA" id="ARBA00007904"/>
    </source>
</evidence>
<proteinExistence type="inferred from homology"/>
<dbReference type="Gene3D" id="2.130.10.10">
    <property type="entry name" value="YVTN repeat-like/Quinoprotein amine dehydrogenase"/>
    <property type="match status" value="1"/>
</dbReference>
<dbReference type="RefSeq" id="XP_044568769.1">
    <property type="nucleotide sequence ID" value="XM_044711774.1"/>
</dbReference>
<dbReference type="PANTHER" id="PTHR21573">
    <property type="entry name" value="ER MEMBRANE PROTEIN COMPLEX SUBUNIT 1"/>
    <property type="match status" value="1"/>
</dbReference>
<dbReference type="Proteomes" id="UP000444721">
    <property type="component" value="Unassembled WGS sequence"/>
</dbReference>
<protein>
    <recommendedName>
        <fullName evidence="4">ER membrane protein complex subunit 1</fullName>
    </recommendedName>
</protein>
<reference evidence="14 15" key="1">
    <citation type="journal article" date="2019" name="Sci. Rep.">
        <title>Nanopore sequencing improves the draft genome of the human pathogenic amoeba Naegleria fowleri.</title>
        <authorList>
            <person name="Liechti N."/>
            <person name="Schurch N."/>
            <person name="Bruggmann R."/>
            <person name="Wittwer M."/>
        </authorList>
    </citation>
    <scope>NUCLEOTIDE SEQUENCE [LARGE SCALE GENOMIC DNA]</scope>
    <source>
        <strain evidence="14 15">ATCC 30894</strain>
    </source>
</reference>
<evidence type="ECO:0000313" key="15">
    <source>
        <dbReference type="Proteomes" id="UP000444721"/>
    </source>
</evidence>
<organism evidence="14 15">
    <name type="scientific">Naegleria fowleri</name>
    <name type="common">Brain eating amoeba</name>
    <dbReference type="NCBI Taxonomy" id="5763"/>
    <lineage>
        <taxon>Eukaryota</taxon>
        <taxon>Discoba</taxon>
        <taxon>Heterolobosea</taxon>
        <taxon>Tetramitia</taxon>
        <taxon>Eutetramitia</taxon>
        <taxon>Vahlkampfiidae</taxon>
        <taxon>Naegleria</taxon>
    </lineage>
</organism>
<dbReference type="GeneID" id="68115189"/>